<proteinExistence type="predicted"/>
<keyword evidence="3" id="KW-1185">Reference proteome</keyword>
<evidence type="ECO:0000256" key="1">
    <source>
        <dbReference type="SAM" id="MobiDB-lite"/>
    </source>
</evidence>
<feature type="region of interest" description="Disordered" evidence="1">
    <location>
        <begin position="511"/>
        <end position="534"/>
    </location>
</feature>
<dbReference type="PANTHER" id="PTHR31099:SF28">
    <property type="entry name" value="F5J5.12"/>
    <property type="match status" value="1"/>
</dbReference>
<feature type="compositionally biased region" description="Polar residues" evidence="1">
    <location>
        <begin position="1"/>
        <end position="15"/>
    </location>
</feature>
<feature type="region of interest" description="Disordered" evidence="1">
    <location>
        <begin position="1"/>
        <end position="38"/>
    </location>
</feature>
<dbReference type="Proteomes" id="UP000585474">
    <property type="component" value="Unassembled WGS sequence"/>
</dbReference>
<feature type="compositionally biased region" description="Low complexity" evidence="1">
    <location>
        <begin position="346"/>
        <end position="358"/>
    </location>
</feature>
<gene>
    <name evidence="2" type="ORF">Acr_11g0009700</name>
</gene>
<dbReference type="EMBL" id="BJWL01000011">
    <property type="protein sequence ID" value="GFY96664.1"/>
    <property type="molecule type" value="Genomic_DNA"/>
</dbReference>
<accession>A0A7J0FD82</accession>
<feature type="compositionally biased region" description="Polar residues" evidence="1">
    <location>
        <begin position="28"/>
        <end position="38"/>
    </location>
</feature>
<comment type="caution">
    <text evidence="2">The sequence shown here is derived from an EMBL/GenBank/DDBJ whole genome shotgun (WGS) entry which is preliminary data.</text>
</comment>
<dbReference type="PANTHER" id="PTHR31099">
    <property type="entry name" value="OS06G0165300 PROTEIN"/>
    <property type="match status" value="1"/>
</dbReference>
<protein>
    <submittedName>
        <fullName evidence="2">Uncharacterized protein</fullName>
    </submittedName>
</protein>
<name>A0A7J0FD82_9ERIC</name>
<dbReference type="AlphaFoldDB" id="A0A7J0FD82"/>
<feature type="region of interest" description="Disordered" evidence="1">
    <location>
        <begin position="338"/>
        <end position="472"/>
    </location>
</feature>
<sequence length="978" mass="106631">MDDESNPQTSLSEGSPQGKLPEVDVPSSPATELNTMTQGDLDRLRETCSFPMGVQTRIPGKGKTVLSASTGEVAFYEVAFPAGLRFPVHPTIKRILNFYGICPAQLSLNAWRNIISVLVIWCFHRRHLSLNEFRCLYTLLKGPGLESMWLYFKARSGKNILKGAPSNVKGWKRRFFFVLGDDWEFHPIFPREEGEVQVLRSWGAPSKQYNKVLGLSPTEEERFCQVFEKIGGEHFKILVILTSRTFYKYFAIGQVEVSSSSGGAAKGDIRGEAEGDIREAAAPAGHASESSCSTGVFRLDVPSREGSIEFVKTIGDGMRIPLHASNLGLLRRSGERDRDHLGLAPSSLSSSSGSSSKSHNPFFEGCGLSEGSEMASKKRAPNDGSKGKEVAPPPEAKKIKTGSDAYAGSYETVGRSRRGQLGEANPWRGSGPSSFSDGQCRYGREDFGQGDTPCRQGEGGETNLRPGGDQVPPCFRSAQNKAIELEEALAEEKNKGKKAVEEIEARNVEEIEAEKRAAEDEGDGEGEFGQSLPSWISDHLGGKSYITDEANRSPLLLTKQTAHPKMDTSSLTKETNVMSQTDLDKLRKKYFFPFGVQLRIPGEGETILSAREGEVRPEKNLIRGSPSNVKGWKKRFFFASRDEWEFFPSMPAGVGIPRVPRSWGTPGKSYNALPALTKVEAKQTAEVLGKIEPGGYFDVSKVLGSRTFKKYFTVCCMEISTSGGDNITSGDEGAINAAVHSSAPGTSLLSASGTSLSTGDDIGSGVSMISSAHVARKVLGKAIPPADKEKVEQLSSEDLVTKSFHALGQNRALKAEGWLVKLSEQVMKFGADSAKSEVVARLEAEVAELTSKLDQAKELSIEEFKSSKDFKVAVTDSTATYFSEGLINYGIKMLLTNRRIQVCDIFNGDQDALSFSNEWTYLDIGDIYGDQGALSYSNEWAYLDVGEIYGDQGALSFSNEWAYPDIGDIPSSAKIINF</sequence>
<dbReference type="OrthoDB" id="671678at2759"/>
<reference evidence="2 3" key="1">
    <citation type="submission" date="2019-07" db="EMBL/GenBank/DDBJ databases">
        <title>De Novo Assembly of kiwifruit Actinidia rufa.</title>
        <authorList>
            <person name="Sugita-Konishi S."/>
            <person name="Sato K."/>
            <person name="Mori E."/>
            <person name="Abe Y."/>
            <person name="Kisaki G."/>
            <person name="Hamano K."/>
            <person name="Suezawa K."/>
            <person name="Otani M."/>
            <person name="Fukuda T."/>
            <person name="Manabe T."/>
            <person name="Gomi K."/>
            <person name="Tabuchi M."/>
            <person name="Akimitsu K."/>
            <person name="Kataoka I."/>
        </authorList>
    </citation>
    <scope>NUCLEOTIDE SEQUENCE [LARGE SCALE GENOMIC DNA]</scope>
    <source>
        <strain evidence="3">cv. Fuchu</strain>
    </source>
</reference>
<evidence type="ECO:0000313" key="2">
    <source>
        <dbReference type="EMBL" id="GFY96664.1"/>
    </source>
</evidence>
<organism evidence="2 3">
    <name type="scientific">Actinidia rufa</name>
    <dbReference type="NCBI Taxonomy" id="165716"/>
    <lineage>
        <taxon>Eukaryota</taxon>
        <taxon>Viridiplantae</taxon>
        <taxon>Streptophyta</taxon>
        <taxon>Embryophyta</taxon>
        <taxon>Tracheophyta</taxon>
        <taxon>Spermatophyta</taxon>
        <taxon>Magnoliopsida</taxon>
        <taxon>eudicotyledons</taxon>
        <taxon>Gunneridae</taxon>
        <taxon>Pentapetalae</taxon>
        <taxon>asterids</taxon>
        <taxon>Ericales</taxon>
        <taxon>Actinidiaceae</taxon>
        <taxon>Actinidia</taxon>
    </lineage>
</organism>
<evidence type="ECO:0000313" key="3">
    <source>
        <dbReference type="Proteomes" id="UP000585474"/>
    </source>
</evidence>